<organism evidence="2 3">
    <name type="scientific">Octopus sinensis</name>
    <name type="common">East Asian common octopus</name>
    <dbReference type="NCBI Taxonomy" id="2607531"/>
    <lineage>
        <taxon>Eukaryota</taxon>
        <taxon>Metazoa</taxon>
        <taxon>Spiralia</taxon>
        <taxon>Lophotrochozoa</taxon>
        <taxon>Mollusca</taxon>
        <taxon>Cephalopoda</taxon>
        <taxon>Coleoidea</taxon>
        <taxon>Octopodiformes</taxon>
        <taxon>Octopoda</taxon>
        <taxon>Incirrata</taxon>
        <taxon>Octopodidae</taxon>
        <taxon>Octopus</taxon>
    </lineage>
</organism>
<gene>
    <name evidence="3" type="primary">LOC115229489</name>
</gene>
<sequence>MDVVPVYRVFMCKFKYFKEKWTFDPFGAEMDNDGNIYARGSQDSEQIQPSSLDSPFCKSFFSAIDELLQANPGALLQKILEITNNYCVNTKLTDYIEAFNLISDNQLGARRQCQGAKEQALINQCVNSEYGNNLFATWIDVRKAFDSVNHEFLCQVLDQSGIPNWITNFVKTLIKNWNVILTLNNKRIGTVKLERGILQGDSLSPQLFTLVMDPLSRSLNMKFPKVRIGQNDPFTVSYSTNHLLFIDDLKIIAEKEDTVLKMMEDVDEYFDAVGLKGTRKSLRLTWTM</sequence>
<dbReference type="Pfam" id="PF00078">
    <property type="entry name" value="RVT_1"/>
    <property type="match status" value="1"/>
</dbReference>
<dbReference type="InterPro" id="IPR000477">
    <property type="entry name" value="RT_dom"/>
</dbReference>
<dbReference type="AlphaFoldDB" id="A0A6P7U2F3"/>
<dbReference type="PROSITE" id="PS50878">
    <property type="entry name" value="RT_POL"/>
    <property type="match status" value="1"/>
</dbReference>
<dbReference type="Gene3D" id="3.40.630.10">
    <property type="entry name" value="Zn peptidases"/>
    <property type="match status" value="1"/>
</dbReference>
<name>A0A6P7U2F3_9MOLL</name>
<reference evidence="3" key="1">
    <citation type="submission" date="2025-08" db="UniProtKB">
        <authorList>
            <consortium name="RefSeq"/>
        </authorList>
    </citation>
    <scope>IDENTIFICATION</scope>
</reference>
<dbReference type="RefSeq" id="XP_029655687.1">
    <property type="nucleotide sequence ID" value="XM_029799827.1"/>
</dbReference>
<evidence type="ECO:0000259" key="1">
    <source>
        <dbReference type="PROSITE" id="PS50878"/>
    </source>
</evidence>
<protein>
    <submittedName>
        <fullName evidence="3">Uncharacterized protein LOC115229489</fullName>
    </submittedName>
</protein>
<keyword evidence="2" id="KW-1185">Reference proteome</keyword>
<dbReference type="PANTHER" id="PTHR35450:SF2">
    <property type="entry name" value="REVERSE TRANSCRIPTASE DOMAIN-CONTAINING PROTEIN"/>
    <property type="match status" value="1"/>
</dbReference>
<proteinExistence type="predicted"/>
<accession>A0A6P7U2F3</accession>
<dbReference type="Proteomes" id="UP000515154">
    <property type="component" value="Unplaced"/>
</dbReference>
<feature type="domain" description="Reverse transcriptase" evidence="1">
    <location>
        <begin position="1"/>
        <end position="288"/>
    </location>
</feature>
<evidence type="ECO:0000313" key="2">
    <source>
        <dbReference type="Proteomes" id="UP000515154"/>
    </source>
</evidence>
<dbReference type="KEGG" id="osn:115229489"/>
<dbReference type="SUPFAM" id="SSF56672">
    <property type="entry name" value="DNA/RNA polymerases"/>
    <property type="match status" value="1"/>
</dbReference>
<dbReference type="InterPro" id="IPR043502">
    <property type="entry name" value="DNA/RNA_pol_sf"/>
</dbReference>
<dbReference type="PANTHER" id="PTHR35450">
    <property type="entry name" value="REVERSE TRANSCRIPTASE DOMAIN-CONTAINING PROTEIN"/>
    <property type="match status" value="1"/>
</dbReference>
<evidence type="ECO:0000313" key="3">
    <source>
        <dbReference type="RefSeq" id="XP_029655687.1"/>
    </source>
</evidence>